<dbReference type="Gene3D" id="1.10.3720.10">
    <property type="entry name" value="MetI-like"/>
    <property type="match status" value="1"/>
</dbReference>
<dbReference type="PANTHER" id="PTHR43386">
    <property type="entry name" value="OLIGOPEPTIDE TRANSPORT SYSTEM PERMEASE PROTEIN APPC"/>
    <property type="match status" value="1"/>
</dbReference>
<feature type="transmembrane region" description="Helical" evidence="10">
    <location>
        <begin position="174"/>
        <end position="196"/>
    </location>
</feature>
<dbReference type="InterPro" id="IPR025966">
    <property type="entry name" value="OppC_N"/>
</dbReference>
<name>A0A0C9NV87_LACPA</name>
<dbReference type="Pfam" id="PF00528">
    <property type="entry name" value="BPD_transp_1"/>
    <property type="match status" value="1"/>
</dbReference>
<dbReference type="SUPFAM" id="SSF161098">
    <property type="entry name" value="MetI-like"/>
    <property type="match status" value="1"/>
</dbReference>
<keyword evidence="8 10" id="KW-0472">Membrane</keyword>
<reference evidence="13" key="1">
    <citation type="submission" date="2014-05" db="EMBL/GenBank/DDBJ databases">
        <title>Whole genome sequencing of Lactobacillus casei NRIC0644.</title>
        <authorList>
            <person name="Atarashi H."/>
            <person name="Yoshida Y."/>
            <person name="Fujimura S."/>
            <person name="Tanaka N."/>
            <person name="Shiwa Y."/>
            <person name="Yoshikawa H."/>
            <person name="Okada S."/>
            <person name="Nakagawa J."/>
        </authorList>
    </citation>
    <scope>NUCLEOTIDE SEQUENCE [LARGE SCALE GENOMIC DNA]</scope>
    <source>
        <strain evidence="13">NRIC0644</strain>
    </source>
</reference>
<evidence type="ECO:0000256" key="1">
    <source>
        <dbReference type="ARBA" id="ARBA00004651"/>
    </source>
</evidence>
<evidence type="ECO:0000256" key="7">
    <source>
        <dbReference type="ARBA" id="ARBA00022989"/>
    </source>
</evidence>
<dbReference type="Pfam" id="PF12911">
    <property type="entry name" value="OppC_N"/>
    <property type="match status" value="1"/>
</dbReference>
<protein>
    <submittedName>
        <fullName evidence="12">Dipeptide/oligopeptide/nickel ABC transporter permease</fullName>
    </submittedName>
</protein>
<comment type="subcellular location">
    <subcellularLocation>
        <location evidence="1 10">Cell membrane</location>
        <topology evidence="1 10">Multi-pass membrane protein</topology>
    </subcellularLocation>
</comment>
<accession>A0A0C9NV87</accession>
<evidence type="ECO:0000313" key="12">
    <source>
        <dbReference type="EMBL" id="GAN35805.1"/>
    </source>
</evidence>
<dbReference type="EMBL" id="BAYM01000028">
    <property type="protein sequence ID" value="GAN35805.1"/>
    <property type="molecule type" value="Genomic_DNA"/>
</dbReference>
<dbReference type="GO" id="GO:0015031">
    <property type="term" value="P:protein transport"/>
    <property type="evidence" value="ECO:0007669"/>
    <property type="project" value="UniProtKB-KW"/>
</dbReference>
<dbReference type="CDD" id="cd06261">
    <property type="entry name" value="TM_PBP2"/>
    <property type="match status" value="1"/>
</dbReference>
<evidence type="ECO:0000256" key="3">
    <source>
        <dbReference type="ARBA" id="ARBA00022475"/>
    </source>
</evidence>
<feature type="transmembrane region" description="Helical" evidence="10">
    <location>
        <begin position="64"/>
        <end position="82"/>
    </location>
</feature>
<evidence type="ECO:0000256" key="4">
    <source>
        <dbReference type="ARBA" id="ARBA00022692"/>
    </source>
</evidence>
<keyword evidence="5" id="KW-0571">Peptide transport</keyword>
<feature type="transmembrane region" description="Helical" evidence="10">
    <location>
        <begin position="127"/>
        <end position="153"/>
    </location>
</feature>
<comment type="similarity">
    <text evidence="9">Belongs to the binding-protein-dependent transport system permease family. OppBC subfamily.</text>
</comment>
<keyword evidence="4 10" id="KW-0812">Transmembrane</keyword>
<evidence type="ECO:0000256" key="6">
    <source>
        <dbReference type="ARBA" id="ARBA00022927"/>
    </source>
</evidence>
<keyword evidence="2 10" id="KW-0813">Transport</keyword>
<gene>
    <name evidence="12" type="ORF">LC0644_0394</name>
</gene>
<comment type="caution">
    <text evidence="12">The sequence shown here is derived from an EMBL/GenBank/DDBJ whole genome shotgun (WGS) entry which is preliminary data.</text>
</comment>
<dbReference type="GO" id="GO:0015833">
    <property type="term" value="P:peptide transport"/>
    <property type="evidence" value="ECO:0007669"/>
    <property type="project" value="UniProtKB-KW"/>
</dbReference>
<evidence type="ECO:0000313" key="13">
    <source>
        <dbReference type="Proteomes" id="UP000032552"/>
    </source>
</evidence>
<dbReference type="AlphaFoldDB" id="A0A0C9NV87"/>
<evidence type="ECO:0000256" key="5">
    <source>
        <dbReference type="ARBA" id="ARBA00022856"/>
    </source>
</evidence>
<evidence type="ECO:0000256" key="9">
    <source>
        <dbReference type="ARBA" id="ARBA00024202"/>
    </source>
</evidence>
<dbReference type="InterPro" id="IPR000515">
    <property type="entry name" value="MetI-like"/>
</dbReference>
<dbReference type="InterPro" id="IPR035906">
    <property type="entry name" value="MetI-like_sf"/>
</dbReference>
<organism evidence="12 13">
    <name type="scientific">Lacticaseibacillus paracasei NRIC 0644</name>
    <dbReference type="NCBI Taxonomy" id="1435038"/>
    <lineage>
        <taxon>Bacteria</taxon>
        <taxon>Bacillati</taxon>
        <taxon>Bacillota</taxon>
        <taxon>Bacilli</taxon>
        <taxon>Lactobacillales</taxon>
        <taxon>Lactobacillaceae</taxon>
        <taxon>Lacticaseibacillus</taxon>
    </lineage>
</organism>
<dbReference type="RefSeq" id="WP_045625656.1">
    <property type="nucleotide sequence ID" value="NZ_BAYM01000028.1"/>
</dbReference>
<evidence type="ECO:0000256" key="2">
    <source>
        <dbReference type="ARBA" id="ARBA00022448"/>
    </source>
</evidence>
<dbReference type="Proteomes" id="UP000032552">
    <property type="component" value="Unassembled WGS sequence"/>
</dbReference>
<dbReference type="PROSITE" id="PS50928">
    <property type="entry name" value="ABC_TM1"/>
    <property type="match status" value="1"/>
</dbReference>
<feature type="transmembrane region" description="Helical" evidence="10">
    <location>
        <begin position="296"/>
        <end position="314"/>
    </location>
</feature>
<keyword evidence="3" id="KW-1003">Cell membrane</keyword>
<dbReference type="GO" id="GO:0005886">
    <property type="term" value="C:plasma membrane"/>
    <property type="evidence" value="ECO:0007669"/>
    <property type="project" value="UniProtKB-SubCell"/>
</dbReference>
<keyword evidence="7 10" id="KW-1133">Transmembrane helix</keyword>
<keyword evidence="6" id="KW-0653">Protein transport</keyword>
<evidence type="ECO:0000256" key="10">
    <source>
        <dbReference type="RuleBase" id="RU363032"/>
    </source>
</evidence>
<proteinExistence type="inferred from homology"/>
<dbReference type="InterPro" id="IPR050366">
    <property type="entry name" value="BP-dependent_transpt_permease"/>
</dbReference>
<dbReference type="GO" id="GO:0055085">
    <property type="term" value="P:transmembrane transport"/>
    <property type="evidence" value="ECO:0007669"/>
    <property type="project" value="InterPro"/>
</dbReference>
<dbReference type="PANTHER" id="PTHR43386:SF24">
    <property type="entry name" value="OLIGOPEPTIDE TRANSPORT SYSTEM PERMEASE PROTEIN AMID"/>
    <property type="match status" value="1"/>
</dbReference>
<evidence type="ECO:0000256" key="8">
    <source>
        <dbReference type="ARBA" id="ARBA00023136"/>
    </source>
</evidence>
<evidence type="ECO:0000259" key="11">
    <source>
        <dbReference type="PROSITE" id="PS50928"/>
    </source>
</evidence>
<sequence>MAASNQDFQFFKKAPTVGSEAASVGSDATFDQSVATPEINAHEGVPKSVGFWASARHKLFKDRLAMFWTVILILIVMVALIGPKIQHYDPNLIRVDSRNIGPSTAHWLGTDRLGRDLFTRLCLGVQVSLLVAILSTILAIGFGTIYGMTMAFFGGWVDEVMMRIIEVFNSLPSLLITMLLMIVLGDGVWTMLFALAVTSWSSSARQARGLVMQLRGLDYVTAAVMLDTPLWRIMTRHLVPNMMSILILDIGQSIPQNIFGEASLSFLGMGIQAPNTSLGILISNGQDQMLQHPMQLYVPILVLVAIVFAFNIVGDGLRDALDPKFQS</sequence>
<feature type="domain" description="ABC transmembrane type-1" evidence="11">
    <location>
        <begin position="125"/>
        <end position="314"/>
    </location>
</feature>